<dbReference type="RefSeq" id="WP_334315709.1">
    <property type="nucleotide sequence ID" value="NZ_CP065938.1"/>
</dbReference>
<dbReference type="EMBL" id="CP065938">
    <property type="protein sequence ID" value="UWX06108.1"/>
    <property type="molecule type" value="Genomic_DNA"/>
</dbReference>
<dbReference type="InterPro" id="IPR000866">
    <property type="entry name" value="AhpC/TSA"/>
</dbReference>
<reference evidence="2" key="1">
    <citation type="submission" date="2020-12" db="EMBL/GenBank/DDBJ databases">
        <title>Taurinivorans muris gen. nov., sp. nov., fundamental and realized metabolic niche of a ubiquitous sulfidogenic bacterium in the murine intestine.</title>
        <authorList>
            <person name="Ye H."/>
            <person name="Hanson B.T."/>
            <person name="Loy A."/>
        </authorList>
    </citation>
    <scope>NUCLEOTIDE SEQUENCE</scope>
    <source>
        <strain evidence="2">LT0009</strain>
    </source>
</reference>
<proteinExistence type="predicted"/>
<dbReference type="Gene3D" id="3.40.30.10">
    <property type="entry name" value="Glutaredoxin"/>
    <property type="match status" value="1"/>
</dbReference>
<dbReference type="PROSITE" id="PS51352">
    <property type="entry name" value="THIOREDOXIN_2"/>
    <property type="match status" value="1"/>
</dbReference>
<evidence type="ECO:0000259" key="1">
    <source>
        <dbReference type="PROSITE" id="PS51352"/>
    </source>
</evidence>
<evidence type="ECO:0000313" key="2">
    <source>
        <dbReference type="EMBL" id="UWX06108.1"/>
    </source>
</evidence>
<protein>
    <submittedName>
        <fullName evidence="2">TlpA family protein disulfide reductase</fullName>
    </submittedName>
</protein>
<organism evidence="2 3">
    <name type="scientific">Taurinivorans muris</name>
    <dbReference type="NCBI Taxonomy" id="2787751"/>
    <lineage>
        <taxon>Bacteria</taxon>
        <taxon>Pseudomonadati</taxon>
        <taxon>Thermodesulfobacteriota</taxon>
        <taxon>Desulfovibrionia</taxon>
        <taxon>Desulfovibrionales</taxon>
        <taxon>Desulfovibrionaceae</taxon>
        <taxon>Taurinivorans</taxon>
    </lineage>
</organism>
<accession>A0ABY5Y1Q5</accession>
<dbReference type="Proteomes" id="UP001058120">
    <property type="component" value="Chromosome"/>
</dbReference>
<gene>
    <name evidence="2" type="ORF">JBF11_01985</name>
</gene>
<name>A0ABY5Y1Q5_9BACT</name>
<dbReference type="InterPro" id="IPR013766">
    <property type="entry name" value="Thioredoxin_domain"/>
</dbReference>
<sequence>MTIRTGLLFSLLFLLISGFQCFAKEIQTSTDLLNEIAQASKKQVVLVNFYASWCSPCRQEIADLIEIRKTFSQEQLKIIGINLDENEETMRSFNRDIGINYETYHDFQGRISGFFNFQGIPFNIIYGKNGKAVYAQSGSIPFEKLSDLIEYGLTK</sequence>
<dbReference type="InterPro" id="IPR050553">
    <property type="entry name" value="Thioredoxin_ResA/DsbE_sf"/>
</dbReference>
<feature type="domain" description="Thioredoxin" evidence="1">
    <location>
        <begin position="1"/>
        <end position="154"/>
    </location>
</feature>
<dbReference type="Pfam" id="PF00578">
    <property type="entry name" value="AhpC-TSA"/>
    <property type="match status" value="1"/>
</dbReference>
<dbReference type="PANTHER" id="PTHR42852">
    <property type="entry name" value="THIOL:DISULFIDE INTERCHANGE PROTEIN DSBE"/>
    <property type="match status" value="1"/>
</dbReference>
<dbReference type="CDD" id="cd02966">
    <property type="entry name" value="TlpA_like_family"/>
    <property type="match status" value="1"/>
</dbReference>
<dbReference type="SUPFAM" id="SSF52833">
    <property type="entry name" value="Thioredoxin-like"/>
    <property type="match status" value="1"/>
</dbReference>
<dbReference type="InterPro" id="IPR036249">
    <property type="entry name" value="Thioredoxin-like_sf"/>
</dbReference>
<dbReference type="PANTHER" id="PTHR42852:SF18">
    <property type="entry name" value="CHROMOSOME UNDETERMINED SCAFFOLD_47, WHOLE GENOME SHOTGUN SEQUENCE"/>
    <property type="match status" value="1"/>
</dbReference>
<keyword evidence="3" id="KW-1185">Reference proteome</keyword>
<evidence type="ECO:0000313" key="3">
    <source>
        <dbReference type="Proteomes" id="UP001058120"/>
    </source>
</evidence>